<organism evidence="2 3">
    <name type="scientific">Novosphingobium fuchskuhlense</name>
    <dbReference type="NCBI Taxonomy" id="1117702"/>
    <lineage>
        <taxon>Bacteria</taxon>
        <taxon>Pseudomonadati</taxon>
        <taxon>Pseudomonadota</taxon>
        <taxon>Alphaproteobacteria</taxon>
        <taxon>Sphingomonadales</taxon>
        <taxon>Sphingomonadaceae</taxon>
        <taxon>Novosphingobium</taxon>
    </lineage>
</organism>
<gene>
    <name evidence="2" type="ORF">AQZ52_09515</name>
</gene>
<feature type="transmembrane region" description="Helical" evidence="1">
    <location>
        <begin position="21"/>
        <end position="43"/>
    </location>
</feature>
<evidence type="ECO:0008006" key="4">
    <source>
        <dbReference type="Google" id="ProtNLM"/>
    </source>
</evidence>
<dbReference type="AlphaFoldDB" id="A0A117UVW9"/>
<reference evidence="2 3" key="1">
    <citation type="submission" date="2015-10" db="EMBL/GenBank/DDBJ databases">
        <title>Draft genome sequence of Novosphingobium fuchskuhlense DSM 25065 isolated from a surface water sample of the southwest basin of Lake Grosse Fuchskuhle.</title>
        <authorList>
            <person name="Ruckert C."/>
            <person name="Winkler A."/>
            <person name="Glaeser J."/>
            <person name="Grossart H.-P."/>
            <person name="Kalinowski J."/>
            <person name="Glaeser S."/>
        </authorList>
    </citation>
    <scope>NUCLEOTIDE SEQUENCE [LARGE SCALE GENOMIC DNA]</scope>
    <source>
        <strain evidence="2 3">FNE08-7</strain>
    </source>
</reference>
<feature type="transmembrane region" description="Helical" evidence="1">
    <location>
        <begin position="63"/>
        <end position="86"/>
    </location>
</feature>
<dbReference type="STRING" id="1117702.AQZ52_09515"/>
<name>A0A117UVW9_9SPHN</name>
<protein>
    <recommendedName>
        <fullName evidence="4">Permease</fullName>
    </recommendedName>
</protein>
<feature type="transmembrane region" description="Helical" evidence="1">
    <location>
        <begin position="194"/>
        <end position="212"/>
    </location>
</feature>
<sequence>MFIGHYAPAFLAATTRKAPPLAVLVVAVQVLDFAFFSFALLGIEHYRLTPNFTASNWLDLYDMPYSHSLLGAAVLGGLFSGLVLALTRSRAAAGIAFACVLSHWLADYIVHAPDLTLAGSPPRLGLGLWDHPLAEHALEVLLAFGTLAAYARRTRAAGPRSGLFLGLLAAVLALFQVIDWFSPRTTEMSPAQPLLALFAFTMLSGLALLVQATRSKVSGAQRFA</sequence>
<dbReference type="EMBL" id="LLZS01000006">
    <property type="protein sequence ID" value="KUR71813.1"/>
    <property type="molecule type" value="Genomic_DNA"/>
</dbReference>
<comment type="caution">
    <text evidence="2">The sequence shown here is derived from an EMBL/GenBank/DDBJ whole genome shotgun (WGS) entry which is preliminary data.</text>
</comment>
<keyword evidence="1" id="KW-0812">Transmembrane</keyword>
<keyword evidence="1" id="KW-0472">Membrane</keyword>
<evidence type="ECO:0000313" key="3">
    <source>
        <dbReference type="Proteomes" id="UP000058012"/>
    </source>
</evidence>
<dbReference type="Proteomes" id="UP000058012">
    <property type="component" value="Unassembled WGS sequence"/>
</dbReference>
<accession>A0A117UVW9</accession>
<evidence type="ECO:0000256" key="1">
    <source>
        <dbReference type="SAM" id="Phobius"/>
    </source>
</evidence>
<feature type="transmembrane region" description="Helical" evidence="1">
    <location>
        <begin position="163"/>
        <end position="182"/>
    </location>
</feature>
<proteinExistence type="predicted"/>
<evidence type="ECO:0000313" key="2">
    <source>
        <dbReference type="EMBL" id="KUR71813.1"/>
    </source>
</evidence>
<keyword evidence="1" id="KW-1133">Transmembrane helix</keyword>
<dbReference type="RefSeq" id="WP_205626427.1">
    <property type="nucleotide sequence ID" value="NZ_KQ954244.1"/>
</dbReference>
<keyword evidence="3" id="KW-1185">Reference proteome</keyword>